<accession>A0A5B0QDL9</accession>
<sequence length="192" mass="22309">MPSKRSPLSLLEPFDPTYEATDIHHIQDLEGISWSGRNSVYQATRESHLCMFMDGINPYGKSTKSASIHFVIMEPRSNRSTGSFDRSSKQLKVLWTPDWRSPELSFTPEDARVRAAILPFFADLPALRTWSWIRLSHGTRMWNGPLNLETPRIWRPDKQILRDHGVRYSVMLELPYWTFSSIMSSTQCIIFF</sequence>
<comment type="caution">
    <text evidence="1">The sequence shown here is derived from an EMBL/GenBank/DDBJ whole genome shotgun (WGS) entry which is preliminary data.</text>
</comment>
<evidence type="ECO:0000313" key="2">
    <source>
        <dbReference type="Proteomes" id="UP000325313"/>
    </source>
</evidence>
<evidence type="ECO:0000313" key="1">
    <source>
        <dbReference type="EMBL" id="KAA1111192.1"/>
    </source>
</evidence>
<organism evidence="1 2">
    <name type="scientific">Puccinia graminis f. sp. tritici</name>
    <dbReference type="NCBI Taxonomy" id="56615"/>
    <lineage>
        <taxon>Eukaryota</taxon>
        <taxon>Fungi</taxon>
        <taxon>Dikarya</taxon>
        <taxon>Basidiomycota</taxon>
        <taxon>Pucciniomycotina</taxon>
        <taxon>Pucciniomycetes</taxon>
        <taxon>Pucciniales</taxon>
        <taxon>Pucciniaceae</taxon>
        <taxon>Puccinia</taxon>
    </lineage>
</organism>
<dbReference type="Proteomes" id="UP000325313">
    <property type="component" value="Unassembled WGS sequence"/>
</dbReference>
<proteinExistence type="predicted"/>
<reference evidence="1 2" key="1">
    <citation type="submission" date="2019-05" db="EMBL/GenBank/DDBJ databases">
        <title>Emergence of the Ug99 lineage of the wheat stem rust pathogen through somatic hybridization.</title>
        <authorList>
            <person name="Li F."/>
            <person name="Upadhyaya N.M."/>
            <person name="Sperschneider J."/>
            <person name="Matny O."/>
            <person name="Nguyen-Phuc H."/>
            <person name="Mago R."/>
            <person name="Raley C."/>
            <person name="Miller M.E."/>
            <person name="Silverstein K.A.T."/>
            <person name="Henningsen E."/>
            <person name="Hirsch C.D."/>
            <person name="Visser B."/>
            <person name="Pretorius Z.A."/>
            <person name="Steffenson B.J."/>
            <person name="Schwessinger B."/>
            <person name="Dodds P.N."/>
            <person name="Figueroa M."/>
        </authorList>
    </citation>
    <scope>NUCLEOTIDE SEQUENCE [LARGE SCALE GENOMIC DNA]</scope>
    <source>
        <strain evidence="1 2">Ug99</strain>
    </source>
</reference>
<name>A0A5B0QDL9_PUCGR</name>
<gene>
    <name evidence="1" type="ORF">PGTUg99_000286</name>
</gene>
<dbReference type="EMBL" id="VDEP01000302">
    <property type="protein sequence ID" value="KAA1111192.1"/>
    <property type="molecule type" value="Genomic_DNA"/>
</dbReference>
<dbReference type="AlphaFoldDB" id="A0A5B0QDL9"/>
<protein>
    <submittedName>
        <fullName evidence="1">Uncharacterized protein</fullName>
    </submittedName>
</protein>